<sequence length="418" mass="42995">MPEPQISTTKLKYLNSLDTSTPSVSFWGSMVQDTLGQVKKWIDGTDPASVRLTARYYQAAERLLESFAQDLRGKAAELNKHFKGAPAVETQKQLRALYASARELGGKLGAVGRPLEEYADTLAWAQANVVESHGRDSRSDQDIDWAGQVPFYRLYRGDKRAVEHLKRVNEKIVEAYGKLPDDIRQALPDPTIPDPPTFTTRMPTPPGVQFPSGGPGGGGDQDFTYPTGYGPGSGPDLTGPGAGGAYPSGQYPSGQNPSGQYPDGRQPDGRFPGDGSYGSGSGTPGDGGTGSYGTQDPSAFAGAAPTGQYPGDGGRTTLAGYDHSPPGTVPNAGYPGSGPNGATATVTNPGGGPSSAGGGPAGAAGAVRAAGGTGFPVVPLGGGGVPSGQSSESEYDTQLYEDDDVWGGPEDTTPHTIA</sequence>
<dbReference type="Proteomes" id="UP000198953">
    <property type="component" value="Unassembled WGS sequence"/>
</dbReference>
<reference evidence="2 3" key="1">
    <citation type="submission" date="2016-10" db="EMBL/GenBank/DDBJ databases">
        <authorList>
            <person name="de Groot N.N."/>
        </authorList>
    </citation>
    <scope>NUCLEOTIDE SEQUENCE [LARGE SCALE GENOMIC DNA]</scope>
    <source>
        <strain evidence="2 3">DSM 43357</strain>
    </source>
</reference>
<accession>A0A1H7V7T2</accession>
<feature type="compositionally biased region" description="Low complexity" evidence="1">
    <location>
        <begin position="363"/>
        <end position="379"/>
    </location>
</feature>
<feature type="compositionally biased region" description="Gly residues" evidence="1">
    <location>
        <begin position="349"/>
        <end position="362"/>
    </location>
</feature>
<dbReference type="EMBL" id="FOBF01000009">
    <property type="protein sequence ID" value="SEM05286.1"/>
    <property type="molecule type" value="Genomic_DNA"/>
</dbReference>
<organism evidence="2 3">
    <name type="scientific">Nonomuraea pusilla</name>
    <dbReference type="NCBI Taxonomy" id="46177"/>
    <lineage>
        <taxon>Bacteria</taxon>
        <taxon>Bacillati</taxon>
        <taxon>Actinomycetota</taxon>
        <taxon>Actinomycetes</taxon>
        <taxon>Streptosporangiales</taxon>
        <taxon>Streptosporangiaceae</taxon>
        <taxon>Nonomuraea</taxon>
    </lineage>
</organism>
<proteinExistence type="predicted"/>
<name>A0A1H7V7T2_9ACTN</name>
<keyword evidence="3" id="KW-1185">Reference proteome</keyword>
<evidence type="ECO:0000256" key="1">
    <source>
        <dbReference type="SAM" id="MobiDB-lite"/>
    </source>
</evidence>
<evidence type="ECO:0000313" key="2">
    <source>
        <dbReference type="EMBL" id="SEM05286.1"/>
    </source>
</evidence>
<feature type="region of interest" description="Disordered" evidence="1">
    <location>
        <begin position="183"/>
        <end position="418"/>
    </location>
</feature>
<feature type="compositionally biased region" description="Gly residues" evidence="1">
    <location>
        <begin position="275"/>
        <end position="291"/>
    </location>
</feature>
<protein>
    <recommendedName>
        <fullName evidence="4">PPE family protein</fullName>
    </recommendedName>
</protein>
<feature type="compositionally biased region" description="Acidic residues" evidence="1">
    <location>
        <begin position="393"/>
        <end position="405"/>
    </location>
</feature>
<gene>
    <name evidence="2" type="ORF">SAMN05660976_04030</name>
</gene>
<evidence type="ECO:0008006" key="4">
    <source>
        <dbReference type="Google" id="ProtNLM"/>
    </source>
</evidence>
<dbReference type="STRING" id="46177.SAMN05660976_04030"/>
<evidence type="ECO:0000313" key="3">
    <source>
        <dbReference type="Proteomes" id="UP000198953"/>
    </source>
</evidence>
<dbReference type="AlphaFoldDB" id="A0A1H7V7T2"/>
<feature type="compositionally biased region" description="Polar residues" evidence="1">
    <location>
        <begin position="250"/>
        <end position="259"/>
    </location>
</feature>
<dbReference type="RefSeq" id="WP_091102100.1">
    <property type="nucleotide sequence ID" value="NZ_FOBF01000009.1"/>
</dbReference>